<dbReference type="EMBL" id="JBBNAG010000008">
    <property type="protein sequence ID" value="KAK9111700.1"/>
    <property type="molecule type" value="Genomic_DNA"/>
</dbReference>
<dbReference type="PROSITE" id="PS01359">
    <property type="entry name" value="ZF_PHD_1"/>
    <property type="match status" value="2"/>
</dbReference>
<feature type="compositionally biased region" description="Low complexity" evidence="5">
    <location>
        <begin position="10"/>
        <end position="20"/>
    </location>
</feature>
<dbReference type="GO" id="GO:0006357">
    <property type="term" value="P:regulation of transcription by RNA polymerase II"/>
    <property type="evidence" value="ECO:0007669"/>
    <property type="project" value="TreeGrafter"/>
</dbReference>
<evidence type="ECO:0000259" key="6">
    <source>
        <dbReference type="PROSITE" id="PS50016"/>
    </source>
</evidence>
<name>A0AAP0NN17_9MAGN</name>
<feature type="compositionally biased region" description="Basic and acidic residues" evidence="5">
    <location>
        <begin position="1409"/>
        <end position="1421"/>
    </location>
</feature>
<keyword evidence="9" id="KW-1185">Reference proteome</keyword>
<dbReference type="InterPro" id="IPR001965">
    <property type="entry name" value="Znf_PHD"/>
</dbReference>
<protein>
    <submittedName>
        <fullName evidence="8">Uncharacterized protein</fullName>
    </submittedName>
</protein>
<comment type="caution">
    <text evidence="8">The sequence shown here is derived from an EMBL/GenBank/DDBJ whole genome shotgun (WGS) entry which is preliminary data.</text>
</comment>
<feature type="region of interest" description="Disordered" evidence="5">
    <location>
        <begin position="1368"/>
        <end position="1421"/>
    </location>
</feature>
<dbReference type="Gene3D" id="3.30.40.10">
    <property type="entry name" value="Zinc/RING finger domain, C3HC4 (zinc finger)"/>
    <property type="match status" value="4"/>
</dbReference>
<feature type="compositionally biased region" description="Basic residues" evidence="5">
    <location>
        <begin position="78"/>
        <end position="87"/>
    </location>
</feature>
<dbReference type="InterPro" id="IPR013083">
    <property type="entry name" value="Znf_RING/FYVE/PHD"/>
</dbReference>
<evidence type="ECO:0000256" key="5">
    <source>
        <dbReference type="SAM" id="MobiDB-lite"/>
    </source>
</evidence>
<dbReference type="SUPFAM" id="SSF57903">
    <property type="entry name" value="FYVE/PHD zinc finger"/>
    <property type="match status" value="2"/>
</dbReference>
<evidence type="ECO:0000256" key="3">
    <source>
        <dbReference type="ARBA" id="ARBA00022833"/>
    </source>
</evidence>
<dbReference type="PANTHER" id="PTHR13793">
    <property type="entry name" value="PHD FINGER PROTEINS"/>
    <property type="match status" value="1"/>
</dbReference>
<dbReference type="CDD" id="cd15571">
    <property type="entry name" value="ePHD"/>
    <property type="match status" value="1"/>
</dbReference>
<keyword evidence="1" id="KW-0479">Metal-binding</keyword>
<feature type="domain" description="PHD-type" evidence="7">
    <location>
        <begin position="1133"/>
        <end position="1242"/>
    </location>
</feature>
<feature type="region of interest" description="Disordered" evidence="5">
    <location>
        <begin position="78"/>
        <end position="97"/>
    </location>
</feature>
<keyword evidence="2 4" id="KW-0863">Zinc-finger</keyword>
<dbReference type="InterPro" id="IPR050701">
    <property type="entry name" value="Histone_Mod_Regulator"/>
</dbReference>
<evidence type="ECO:0000256" key="2">
    <source>
        <dbReference type="ARBA" id="ARBA00022771"/>
    </source>
</evidence>
<evidence type="ECO:0000313" key="9">
    <source>
        <dbReference type="Proteomes" id="UP001419268"/>
    </source>
</evidence>
<evidence type="ECO:0000256" key="4">
    <source>
        <dbReference type="PROSITE-ProRule" id="PRU00146"/>
    </source>
</evidence>
<feature type="region of interest" description="Disordered" evidence="5">
    <location>
        <begin position="1"/>
        <end position="31"/>
    </location>
</feature>
<evidence type="ECO:0000259" key="7">
    <source>
        <dbReference type="PROSITE" id="PS51805"/>
    </source>
</evidence>
<dbReference type="SMART" id="SM00249">
    <property type="entry name" value="PHD"/>
    <property type="match status" value="4"/>
</dbReference>
<feature type="compositionally biased region" description="Basic and acidic residues" evidence="5">
    <location>
        <begin position="1457"/>
        <end position="1476"/>
    </location>
</feature>
<dbReference type="Proteomes" id="UP001419268">
    <property type="component" value="Unassembled WGS sequence"/>
</dbReference>
<feature type="region of interest" description="Disordered" evidence="5">
    <location>
        <begin position="1456"/>
        <end position="1476"/>
    </location>
</feature>
<gene>
    <name evidence="8" type="ORF">Scep_019219</name>
</gene>
<dbReference type="InterPro" id="IPR019786">
    <property type="entry name" value="Zinc_finger_PHD-type_CS"/>
</dbReference>
<feature type="domain" description="PHD-type" evidence="6">
    <location>
        <begin position="266"/>
        <end position="317"/>
    </location>
</feature>
<dbReference type="PROSITE" id="PS50016">
    <property type="entry name" value="ZF_PHD_2"/>
    <property type="match status" value="2"/>
</dbReference>
<feature type="domain" description="PHD-type" evidence="7">
    <location>
        <begin position="331"/>
        <end position="455"/>
    </location>
</feature>
<keyword evidence="3" id="KW-0862">Zinc</keyword>
<dbReference type="Pfam" id="PF13831">
    <property type="entry name" value="PHD_2"/>
    <property type="match status" value="1"/>
</dbReference>
<evidence type="ECO:0000313" key="8">
    <source>
        <dbReference type="EMBL" id="KAK9111700.1"/>
    </source>
</evidence>
<dbReference type="InterPro" id="IPR011011">
    <property type="entry name" value="Znf_FYVE_PHD"/>
</dbReference>
<proteinExistence type="predicted"/>
<reference evidence="8 9" key="1">
    <citation type="submission" date="2024-01" db="EMBL/GenBank/DDBJ databases">
        <title>Genome assemblies of Stephania.</title>
        <authorList>
            <person name="Yang L."/>
        </authorList>
    </citation>
    <scope>NUCLEOTIDE SEQUENCE [LARGE SCALE GENOMIC DNA]</scope>
    <source>
        <strain evidence="8">JXDWG</strain>
        <tissue evidence="8">Leaf</tissue>
    </source>
</reference>
<feature type="domain" description="PHD-type" evidence="6">
    <location>
        <begin position="1064"/>
        <end position="1113"/>
    </location>
</feature>
<dbReference type="InterPro" id="IPR019787">
    <property type="entry name" value="Znf_PHD-finger"/>
</dbReference>
<dbReference type="InterPro" id="IPR034732">
    <property type="entry name" value="EPHD"/>
</dbReference>
<evidence type="ECO:0000256" key="1">
    <source>
        <dbReference type="ARBA" id="ARBA00022723"/>
    </source>
</evidence>
<sequence>MGGDGDDAAEGVSGSRVSVGEVEEEGLGARCGDGGVGLYDQALKALAERSPFDTEEVAVSRVSTLPVGLSDFVSRCTHHQSRKKQKKSHSEAGAKSSAAALSRVSNIWTETEEYFRPVTSSDVENLVVQSSIDRLCTGSFFNIPSLRAIVDNSVGNAAASGITEVGVEGGSNSMVNAKDGGNVDEEQVVAVDSREDKIFSLAESELLKEQPSSSSVGSGLEWLLGSRNRVFITSDRPSKKRKVLGKDAGLERLCVVRPSEGEGQSLAMCHLCCLGDLGEEFNRLMVCDSCKVVVHQKCYGVQEVPVGLWLCSWCNYNNSLKNGAVGAESLQRPCLLCPKLGGALKPVRMRSSGSENGVHVSFAHLFCSQWIAEVHIGDTKTMEPVLNVDGIKETRKNLVCCLCKLKYGACVRCSRGTCRTCFHPICARAAKYRMEIWGKIGCENVELRAFCSRHSKFDDTGHAEQSQDFSVDVSRISSVSLHSPSRMMATMPNNMKLEHVNGEKNKLYAGTLVADPDKLGNNEVSHEGNELVAESNTRLRSNFGEAEPPLSMEISSNANICDANPSKSLDIVQAFKKLVARGKAVVRDVALEIGISSDLLDASLEGDQPFPNELQSKILKWLQNHAYLGTFVPNFKRRPNLSATLGVKVPNGQDAVSAASCDKSDTCTVRAISPKRKKHKIRILKDNKGARSATESDVRHNDNGMVIDDINANSVFSNQESNKAADSDTCLSYHGDSAFEAKGGRDEVLGEWSRDQDLSSTMALSYGPNGGLSKANICENNQMDMKDNCIESSLANSDGGIPYSASGLVTSTQLFLAEDLASSAHIHTIVIKRLAQFKNGVLLNEGNSCHYDQQENSLEVACPASTCCGDQDCHPHGSGVNLTSNTVKTDALDHTSKMEILRLSPEDEVEGQLIYFQNKLLDCAVATKSNCDKLIFKLVRGLPQEREDIRKQRWDSVLVNQYLCQLREVKKQGRKEKRHKEAQAVLAAATAAAASSSRVPSLRKDANDEDAPQEAFLKANASTGRHSSLMPRAKETLSRLAVVRPSIEKRSENLQSMGLSKDRSQVCDICRRPETMLNPILVCSNCKVAVHLLCYRNVKDHVGPWYCEVCEELLLSRTPRAPSATSQGNAGTDMHCGLCGGSSGAFRKSTDGQWVHAFCAEWLLETTFKKGHPNLVEGMEALSKGKDVCCVCSRNVGVCIKCNYGNCQSTFHPSCAQNAGFHMHVKTAVGRLQHKAYCERHSLEQKEKAESLQHGAEELKTIKQIRVELERLRLLCERIIKREKLKRELVLCSHDILASKRDSVAFSVLVRSPFFLPDVSSESATTSLRGHLDDNKSFTEAIQRSDDITIDTAISCKRRVMPPVAMDIDQKTDDSSTSQRIYTRRSTDRTPFSGKQISHKPAPTAFQSRSDDSETILKSRKHTETFEKEVVMTSYQASLKNQRLPKGFAYVPVVSLPKEKPNSCKPGSREPPEPDG</sequence>
<dbReference type="GO" id="GO:0008270">
    <property type="term" value="F:zinc ion binding"/>
    <property type="evidence" value="ECO:0007669"/>
    <property type="project" value="UniProtKB-KW"/>
</dbReference>
<accession>A0AAP0NN17</accession>
<dbReference type="PANTHER" id="PTHR13793:SF107">
    <property type="entry name" value="BROMODOMAIN-CONTAINING PROTEIN HOMOLOG"/>
    <property type="match status" value="1"/>
</dbReference>
<dbReference type="Pfam" id="PF13832">
    <property type="entry name" value="zf-HC5HC2H_2"/>
    <property type="match status" value="2"/>
</dbReference>
<dbReference type="PROSITE" id="PS51805">
    <property type="entry name" value="EPHD"/>
    <property type="match status" value="2"/>
</dbReference>
<organism evidence="8 9">
    <name type="scientific">Stephania cephalantha</name>
    <dbReference type="NCBI Taxonomy" id="152367"/>
    <lineage>
        <taxon>Eukaryota</taxon>
        <taxon>Viridiplantae</taxon>
        <taxon>Streptophyta</taxon>
        <taxon>Embryophyta</taxon>
        <taxon>Tracheophyta</taxon>
        <taxon>Spermatophyta</taxon>
        <taxon>Magnoliopsida</taxon>
        <taxon>Ranunculales</taxon>
        <taxon>Menispermaceae</taxon>
        <taxon>Menispermoideae</taxon>
        <taxon>Cissampelideae</taxon>
        <taxon>Stephania</taxon>
    </lineage>
</organism>